<proteinExistence type="predicted"/>
<evidence type="ECO:0000259" key="1">
    <source>
        <dbReference type="Pfam" id="PF01979"/>
    </source>
</evidence>
<gene>
    <name evidence="2" type="ORF">NGB36_03940</name>
</gene>
<name>A0ABT1PQ21_9ACTN</name>
<evidence type="ECO:0000313" key="2">
    <source>
        <dbReference type="EMBL" id="MCQ4079766.1"/>
    </source>
</evidence>
<comment type="caution">
    <text evidence="2">The sequence shown here is derived from an EMBL/GenBank/DDBJ whole genome shotgun (WGS) entry which is preliminary data.</text>
</comment>
<keyword evidence="3" id="KW-1185">Reference proteome</keyword>
<dbReference type="PANTHER" id="PTHR43135:SF3">
    <property type="entry name" value="ALPHA-D-RIBOSE 1-METHYLPHOSPHONATE 5-TRIPHOSPHATE DIPHOSPHATASE"/>
    <property type="match status" value="1"/>
</dbReference>
<protein>
    <submittedName>
        <fullName evidence="2">Amidohydrolase family protein</fullName>
    </submittedName>
</protein>
<accession>A0ABT1PQ21</accession>
<dbReference type="SUPFAM" id="SSF51556">
    <property type="entry name" value="Metallo-dependent hydrolases"/>
    <property type="match status" value="1"/>
</dbReference>
<organism evidence="2 3">
    <name type="scientific">Streptomyces humicola</name>
    <dbReference type="NCBI Taxonomy" id="2953240"/>
    <lineage>
        <taxon>Bacteria</taxon>
        <taxon>Bacillati</taxon>
        <taxon>Actinomycetota</taxon>
        <taxon>Actinomycetes</taxon>
        <taxon>Kitasatosporales</taxon>
        <taxon>Streptomycetaceae</taxon>
        <taxon>Streptomyces</taxon>
    </lineage>
</organism>
<feature type="domain" description="Amidohydrolase-related" evidence="1">
    <location>
        <begin position="58"/>
        <end position="392"/>
    </location>
</feature>
<dbReference type="PANTHER" id="PTHR43135">
    <property type="entry name" value="ALPHA-D-RIBOSE 1-METHYLPHOSPHONATE 5-TRIPHOSPHATE DIPHOSPHATASE"/>
    <property type="match status" value="1"/>
</dbReference>
<dbReference type="EMBL" id="JANFNG010000002">
    <property type="protein sequence ID" value="MCQ4079766.1"/>
    <property type="molecule type" value="Genomic_DNA"/>
</dbReference>
<dbReference type="InterPro" id="IPR032466">
    <property type="entry name" value="Metal_Hydrolase"/>
</dbReference>
<reference evidence="2" key="1">
    <citation type="submission" date="2022-06" db="EMBL/GenBank/DDBJ databases">
        <title>Draft genome sequence of Streptomyces sp. RB6PN25 isolated from peat swamp forest in Thailand.</title>
        <authorList>
            <person name="Duangmal K."/>
            <person name="Klaysubun C."/>
        </authorList>
    </citation>
    <scope>NUCLEOTIDE SEQUENCE</scope>
    <source>
        <strain evidence="2">RB6PN25</strain>
    </source>
</reference>
<dbReference type="Pfam" id="PF01979">
    <property type="entry name" value="Amidohydro_1"/>
    <property type="match status" value="1"/>
</dbReference>
<dbReference type="Gene3D" id="3.20.20.140">
    <property type="entry name" value="Metal-dependent hydrolases"/>
    <property type="match status" value="1"/>
</dbReference>
<dbReference type="Proteomes" id="UP001057702">
    <property type="component" value="Unassembled WGS sequence"/>
</dbReference>
<sequence>MNKVLIIADRVITGPKAQVTDDDAVLVDAGVISAVGTAAELDASVDGAVPRLRCPGTTVMPGLIDCHVHLAFDAGPDPITAVAQADLEDLGAAMAERAERFLASGVTTVRDLGDRDGLAVALRTSIERGAAAGPRILSATAPLTSHGGHCGFLGGEVTTDDDIRTQIARNAANGADLIKVMASGGALTPSGPRMWESQFSPRQLRLIVDEAARHGLGVAAHAHGTDAITHCVAAGVRTIEHCSWRTAEGVTYDPEITHRMVEDGIAVCRCISGDWRLFLRQLGPERADAMVDVIQQMREAGVRFIAGTDAGVPGARFGDYVGMLEFFQSLGFSHAEIIDMATTNSAYALGLNDTGSLSPGKRADLIVIDGDPLRHLDALRRVRHVFTAGRPVCVGEPHESAARAGARVGE</sequence>
<dbReference type="InterPro" id="IPR057744">
    <property type="entry name" value="OTAase-like"/>
</dbReference>
<dbReference type="InterPro" id="IPR011059">
    <property type="entry name" value="Metal-dep_hydrolase_composite"/>
</dbReference>
<dbReference type="SUPFAM" id="SSF51338">
    <property type="entry name" value="Composite domain of metallo-dependent hydrolases"/>
    <property type="match status" value="1"/>
</dbReference>
<dbReference type="InterPro" id="IPR006680">
    <property type="entry name" value="Amidohydro-rel"/>
</dbReference>
<dbReference type="InterPro" id="IPR051781">
    <property type="entry name" value="Metallo-dep_Hydrolase"/>
</dbReference>
<dbReference type="Gene3D" id="2.30.40.10">
    <property type="entry name" value="Urease, subunit C, domain 1"/>
    <property type="match status" value="1"/>
</dbReference>
<dbReference type="CDD" id="cd01299">
    <property type="entry name" value="Met_dep_hydrolase_A"/>
    <property type="match status" value="1"/>
</dbReference>
<evidence type="ECO:0000313" key="3">
    <source>
        <dbReference type="Proteomes" id="UP001057702"/>
    </source>
</evidence>
<dbReference type="RefSeq" id="WP_255918632.1">
    <property type="nucleotide sequence ID" value="NZ_JANFNG010000002.1"/>
</dbReference>